<protein>
    <submittedName>
        <fullName evidence="1">Uncharacterized protein</fullName>
    </submittedName>
</protein>
<dbReference type="PANTHER" id="PTHR37563">
    <property type="entry name" value="PHYTANOYL-COA DIOXYGENASE FAMILY PROTEIN (AFU_ORTHOLOGUE AFUA_2G03330)"/>
    <property type="match status" value="1"/>
</dbReference>
<proteinExistence type="predicted"/>
<dbReference type="Gene3D" id="2.60.120.620">
    <property type="entry name" value="q2cbj1_9rhob like domain"/>
    <property type="match status" value="1"/>
</dbReference>
<dbReference type="AlphaFoldDB" id="A0A381ZH22"/>
<gene>
    <name evidence="1" type="ORF">METZ01_LOCUS140986</name>
</gene>
<dbReference type="EMBL" id="UINC01021161">
    <property type="protein sequence ID" value="SVA88132.1"/>
    <property type="molecule type" value="Genomic_DNA"/>
</dbReference>
<accession>A0A381ZH22</accession>
<organism evidence="1">
    <name type="scientific">marine metagenome</name>
    <dbReference type="NCBI Taxonomy" id="408172"/>
    <lineage>
        <taxon>unclassified sequences</taxon>
        <taxon>metagenomes</taxon>
        <taxon>ecological metagenomes</taxon>
    </lineage>
</organism>
<reference evidence="1" key="1">
    <citation type="submission" date="2018-05" db="EMBL/GenBank/DDBJ databases">
        <authorList>
            <person name="Lanie J.A."/>
            <person name="Ng W.-L."/>
            <person name="Kazmierczak K.M."/>
            <person name="Andrzejewski T.M."/>
            <person name="Davidsen T.M."/>
            <person name="Wayne K.J."/>
            <person name="Tettelin H."/>
            <person name="Glass J.I."/>
            <person name="Rusch D."/>
            <person name="Podicherti R."/>
            <person name="Tsui H.-C.T."/>
            <person name="Winkler M.E."/>
        </authorList>
    </citation>
    <scope>NUCLEOTIDE SEQUENCE</scope>
</reference>
<sequence length="396" mass="44380">MKVPKEYTKKYVESNSPKEAHLFRDFLRSGEPYKSLFKNNPWLIPPDYKKPLQFGKGMYWDTTVARKHDYWKDIDLPKATKDIKKMRKDIKEWGYCLIEEAMSKQQCNDFKERILAQGEGEKLAGVDQPTPSGQYVNTLINKGEIFSKCIEQDPEAVQAGPVIEQLLDETLGKGWICHSFLSNGADPGGYPQGMHMDQGPLLPWITEGAPVLFNTMYIPQDIDEKNGGTLIIPGSHKSFIKAGSGGEIGKLPSTVNLEAKAGTIMMFDGRLLHGTGVNKTKKRRIVATMSSVKSWTRTQENWILSVAPDVLEKASPKLLHRLGLQALTYGSTIEGFGLGASGRVGDPWGSIKQFRTAYDNGDYIRVRELNKDSSDKDLKKSYTVRQAMKKAKEAKK</sequence>
<dbReference type="Pfam" id="PF05721">
    <property type="entry name" value="PhyH"/>
    <property type="match status" value="1"/>
</dbReference>
<dbReference type="PANTHER" id="PTHR37563:SF2">
    <property type="entry name" value="PHYTANOYL-COA DIOXYGENASE FAMILY PROTEIN (AFU_ORTHOLOGUE AFUA_2G03330)"/>
    <property type="match status" value="1"/>
</dbReference>
<dbReference type="InterPro" id="IPR051961">
    <property type="entry name" value="Fungal_Metabolite_Diox"/>
</dbReference>
<dbReference type="SUPFAM" id="SSF51197">
    <property type="entry name" value="Clavaminate synthase-like"/>
    <property type="match status" value="1"/>
</dbReference>
<evidence type="ECO:0000313" key="1">
    <source>
        <dbReference type="EMBL" id="SVA88132.1"/>
    </source>
</evidence>
<dbReference type="InterPro" id="IPR008775">
    <property type="entry name" value="Phytyl_CoA_dOase-like"/>
</dbReference>
<name>A0A381ZH22_9ZZZZ</name>